<comment type="caution">
    <text evidence="2">The sequence shown here is derived from an EMBL/GenBank/DDBJ whole genome shotgun (WGS) entry which is preliminary data.</text>
</comment>
<dbReference type="Proteomes" id="UP000649617">
    <property type="component" value="Unassembled WGS sequence"/>
</dbReference>
<evidence type="ECO:0000256" key="1">
    <source>
        <dbReference type="SAM" id="MobiDB-lite"/>
    </source>
</evidence>
<evidence type="ECO:0000313" key="3">
    <source>
        <dbReference type="Proteomes" id="UP000649617"/>
    </source>
</evidence>
<keyword evidence="3" id="KW-1185">Reference proteome</keyword>
<feature type="compositionally biased region" description="Basic and acidic residues" evidence="1">
    <location>
        <begin position="1"/>
        <end position="15"/>
    </location>
</feature>
<dbReference type="EMBL" id="CAJNIZ010018894">
    <property type="protein sequence ID" value="CAE7417915.1"/>
    <property type="molecule type" value="Genomic_DNA"/>
</dbReference>
<reference evidence="2" key="1">
    <citation type="submission" date="2021-02" db="EMBL/GenBank/DDBJ databases">
        <authorList>
            <person name="Dougan E. K."/>
            <person name="Rhodes N."/>
            <person name="Thang M."/>
            <person name="Chan C."/>
        </authorList>
    </citation>
    <scope>NUCLEOTIDE SEQUENCE</scope>
</reference>
<feature type="region of interest" description="Disordered" evidence="1">
    <location>
        <begin position="1"/>
        <end position="43"/>
    </location>
</feature>
<evidence type="ECO:0000313" key="2">
    <source>
        <dbReference type="EMBL" id="CAE7417915.1"/>
    </source>
</evidence>
<name>A0A812R4B1_SYMPI</name>
<organism evidence="2 3">
    <name type="scientific">Symbiodinium pilosum</name>
    <name type="common">Dinoflagellate</name>
    <dbReference type="NCBI Taxonomy" id="2952"/>
    <lineage>
        <taxon>Eukaryota</taxon>
        <taxon>Sar</taxon>
        <taxon>Alveolata</taxon>
        <taxon>Dinophyceae</taxon>
        <taxon>Suessiales</taxon>
        <taxon>Symbiodiniaceae</taxon>
        <taxon>Symbiodinium</taxon>
    </lineage>
</organism>
<dbReference type="OrthoDB" id="447476at2759"/>
<feature type="region of interest" description="Disordered" evidence="1">
    <location>
        <begin position="374"/>
        <end position="393"/>
    </location>
</feature>
<feature type="non-terminal residue" evidence="2">
    <location>
        <position position="1"/>
    </location>
</feature>
<protein>
    <submittedName>
        <fullName evidence="2">Uncharacterized protein</fullName>
    </submittedName>
</protein>
<accession>A0A812R4B1</accession>
<sequence>MPDTRGEAEPNREEPQEQVDAEDSSVSGESEAEHLPPDLGPIKRVPFVGCSPDELRVHRLSGIVRRLKGVDFFWCGRPATGRYRDFAVDDQDEPETCVQCRPEAGSEFAMSSASLDSEASFEDRCRKIGFSEDLLKSLVSAGYNTFGKVSFAAASTPQNLTDSALDEWLKSVVDPLPSAFQIACVRRLLYESQLMHVADLKSRVEGASEEKVRKLPVAERNARVEEQHKRLTGLVHTPQYVPMNRWTSRAQELSLAKKDPLVQVDSEGAIKVGAKSPEATCDIGGAYALRQAFLRRSLAFDLGHLASFSVMETYVSMLFEHLQRPVPKGYSSVTLGQVLAADKELFVRAAHELDGKLQSPAGVIQFLLPMPLPPPPPHPVKRPHAATEGAADQ</sequence>
<dbReference type="AlphaFoldDB" id="A0A812R4B1"/>
<proteinExistence type="predicted"/>
<gene>
    <name evidence="2" type="ORF">SPIL2461_LOCUS10298</name>
</gene>